<evidence type="ECO:0000256" key="4">
    <source>
        <dbReference type="ARBA" id="ARBA00022676"/>
    </source>
</evidence>
<dbReference type="Proteomes" id="UP000068026">
    <property type="component" value="Chromosome"/>
</dbReference>
<dbReference type="RefSeq" id="WP_066047128.1">
    <property type="nucleotide sequence ID" value="NZ_CP014223.1"/>
</dbReference>
<evidence type="ECO:0000259" key="9">
    <source>
        <dbReference type="Pfam" id="PF08323"/>
    </source>
</evidence>
<dbReference type="Pfam" id="PF08323">
    <property type="entry name" value="Glyco_transf_5"/>
    <property type="match status" value="1"/>
</dbReference>
<comment type="function">
    <text evidence="2 7">Synthesizes alpha-1,4-glucan chains using ADP-glucose.</text>
</comment>
<reference evidence="12" key="2">
    <citation type="submission" date="2016-01" db="EMBL/GenBank/DDBJ databases">
        <authorList>
            <person name="Poehlein A."/>
            <person name="Schlien K."/>
            <person name="Gottschalk G."/>
            <person name="Buckel W."/>
            <person name="Daniel R."/>
        </authorList>
    </citation>
    <scope>NUCLEOTIDE SEQUENCE [LARGE SCALE GENOMIC DNA]</scope>
    <source>
        <strain evidence="12">X2</strain>
    </source>
</reference>
<keyword evidence="12" id="KW-1185">Reference proteome</keyword>
<comment type="pathway">
    <text evidence="7">Glycan biosynthesis; glycogen biosynthesis.</text>
</comment>
<dbReference type="GO" id="GO:0005978">
    <property type="term" value="P:glycogen biosynthetic process"/>
    <property type="evidence" value="ECO:0007669"/>
    <property type="project" value="UniProtKB-UniRule"/>
</dbReference>
<gene>
    <name evidence="7 10" type="primary">glgA</name>
    <name evidence="10" type="ORF">CPRO_03510</name>
    <name evidence="11" type="ORF">SAMN02745151_00004</name>
</gene>
<keyword evidence="5 7" id="KW-0808">Transferase</keyword>
<feature type="domain" description="Glycosyl transferase family 1" evidence="8">
    <location>
        <begin position="292"/>
        <end position="439"/>
    </location>
</feature>
<comment type="similarity">
    <text evidence="3 7">Belongs to the glycosyltransferase 1 family. Bacterial/plant glycogen synthase subfamily.</text>
</comment>
<reference evidence="13" key="3">
    <citation type="submission" date="2016-11" db="EMBL/GenBank/DDBJ databases">
        <authorList>
            <person name="Jaros S."/>
            <person name="Januszkiewicz K."/>
            <person name="Wedrychowicz H."/>
        </authorList>
    </citation>
    <scope>NUCLEOTIDE SEQUENCE [LARGE SCALE GENOMIC DNA]</scope>
    <source>
        <strain evidence="13">DSM 1682</strain>
    </source>
</reference>
<dbReference type="CDD" id="cd03791">
    <property type="entry name" value="GT5_Glycogen_synthase_DULL1-like"/>
    <property type="match status" value="1"/>
</dbReference>
<evidence type="ECO:0000256" key="2">
    <source>
        <dbReference type="ARBA" id="ARBA00002764"/>
    </source>
</evidence>
<dbReference type="NCBIfam" id="NF001898">
    <property type="entry name" value="PRK00654.1-1"/>
    <property type="match status" value="1"/>
</dbReference>
<proteinExistence type="inferred from homology"/>
<dbReference type="InterPro" id="IPR011835">
    <property type="entry name" value="GS/SS"/>
</dbReference>
<dbReference type="PANTHER" id="PTHR45825">
    <property type="entry name" value="GRANULE-BOUND STARCH SYNTHASE 1, CHLOROPLASTIC/AMYLOPLASTIC"/>
    <property type="match status" value="1"/>
</dbReference>
<protein>
    <recommendedName>
        <fullName evidence="7">Glycogen synthase</fullName>
        <ecNumber evidence="7">2.4.1.21</ecNumber>
    </recommendedName>
    <alternativeName>
        <fullName evidence="7">Starch [bacterial glycogen] synthase</fullName>
    </alternativeName>
</protein>
<comment type="catalytic activity">
    <reaction evidence="1 7">
        <text>[(1-&gt;4)-alpha-D-glucosyl](n) + ADP-alpha-D-glucose = [(1-&gt;4)-alpha-D-glucosyl](n+1) + ADP + H(+)</text>
        <dbReference type="Rhea" id="RHEA:18189"/>
        <dbReference type="Rhea" id="RHEA-COMP:9584"/>
        <dbReference type="Rhea" id="RHEA-COMP:9587"/>
        <dbReference type="ChEBI" id="CHEBI:15378"/>
        <dbReference type="ChEBI" id="CHEBI:15444"/>
        <dbReference type="ChEBI" id="CHEBI:57498"/>
        <dbReference type="ChEBI" id="CHEBI:456216"/>
        <dbReference type="EC" id="2.4.1.21"/>
    </reaction>
</comment>
<evidence type="ECO:0000256" key="6">
    <source>
        <dbReference type="ARBA" id="ARBA00023056"/>
    </source>
</evidence>
<evidence type="ECO:0000256" key="1">
    <source>
        <dbReference type="ARBA" id="ARBA00001478"/>
    </source>
</evidence>
<evidence type="ECO:0000256" key="5">
    <source>
        <dbReference type="ARBA" id="ARBA00022679"/>
    </source>
</evidence>
<organism evidence="11 13">
    <name type="scientific">Anaerotignum propionicum DSM 1682</name>
    <dbReference type="NCBI Taxonomy" id="991789"/>
    <lineage>
        <taxon>Bacteria</taxon>
        <taxon>Bacillati</taxon>
        <taxon>Bacillota</taxon>
        <taxon>Clostridia</taxon>
        <taxon>Lachnospirales</taxon>
        <taxon>Anaerotignaceae</taxon>
        <taxon>Anaerotignum</taxon>
    </lineage>
</organism>
<feature type="binding site" evidence="7">
    <location>
        <position position="19"/>
    </location>
    <ligand>
        <name>ADP-alpha-D-glucose</name>
        <dbReference type="ChEBI" id="CHEBI:57498"/>
    </ligand>
</feature>
<dbReference type="NCBIfam" id="TIGR02095">
    <property type="entry name" value="glgA"/>
    <property type="match status" value="1"/>
</dbReference>
<dbReference type="AlphaFoldDB" id="A0A0X8V8D5"/>
<dbReference type="EMBL" id="CP014223">
    <property type="protein sequence ID" value="AMJ39967.1"/>
    <property type="molecule type" value="Genomic_DNA"/>
</dbReference>
<dbReference type="OrthoDB" id="9808590at2"/>
<dbReference type="Pfam" id="PF00534">
    <property type="entry name" value="Glycos_transf_1"/>
    <property type="match status" value="1"/>
</dbReference>
<dbReference type="EC" id="2.4.1.21" evidence="7"/>
<evidence type="ECO:0000313" key="11">
    <source>
        <dbReference type="EMBL" id="SHE27056.1"/>
    </source>
</evidence>
<dbReference type="Proteomes" id="UP000184204">
    <property type="component" value="Unassembled WGS sequence"/>
</dbReference>
<dbReference type="HAMAP" id="MF_00484">
    <property type="entry name" value="Glycogen_synth"/>
    <property type="match status" value="1"/>
</dbReference>
<dbReference type="KEGG" id="cpro:CPRO_03510"/>
<dbReference type="GO" id="GO:0009011">
    <property type="term" value="F:alpha-1,4-glucan glucosyltransferase (ADP-glucose donor) activity"/>
    <property type="evidence" value="ECO:0007669"/>
    <property type="project" value="UniProtKB-UniRule"/>
</dbReference>
<evidence type="ECO:0000313" key="13">
    <source>
        <dbReference type="Proteomes" id="UP000184204"/>
    </source>
</evidence>
<dbReference type="NCBIfam" id="NF001899">
    <property type="entry name" value="PRK00654.1-2"/>
    <property type="match status" value="1"/>
</dbReference>
<keyword evidence="4 7" id="KW-0328">Glycosyltransferase</keyword>
<accession>A0A0X8V8D5</accession>
<evidence type="ECO:0000313" key="12">
    <source>
        <dbReference type="Proteomes" id="UP000068026"/>
    </source>
</evidence>
<keyword evidence="6 7" id="KW-0320">Glycogen biosynthesis</keyword>
<sequence>MKNGLKVLIVASEAAPFIKSGGLGDVVGSLPKALKEQGVDVRVVIPRHMSVKNSEMQDVKYLGEFDVHLFWRIQRAKVLVKPQEVPIYFIENDFYFGRGNLYGYGDDNERFAFFGKAVLDMMAMLDFYPDVLHCNDWQTGPICLYLKEIYSKMIYYSRIKTLFTIHNLQYQGNFDKSTMEILGAPYYCYENGNVEFYNNVSYMKMGLTYADRISTVSETYAKEIQTWEFGYGMDGILRSRRDVLSGIVNGIDYLSNDPETDSHITYHYNVEHLEGKAQNKQVLQERLGLERRDVPIISMITRLADQKGLDILSHVFHDMMQRDVQFVLLGTGETRFEYFFREMAHRYPGRASLNIFFDETLAQQIYAGADLFLMPSRFEPCGLGQMFSLRYGTVPIARKTGGLADTIMPYDAKTKEGNGFLFESYDGGGILWALDQALQVYHKGKEDWMHVVKNAMNSNYSWAISAEKYIELYEMLKEEALPTE</sequence>
<reference evidence="10 12" key="1">
    <citation type="journal article" date="2016" name="Genome Announc.">
        <title>Complete Genome Sequence of the Amino Acid-Fermenting Clostridium propionicum X2 (DSM 1682).</title>
        <authorList>
            <person name="Poehlein A."/>
            <person name="Schlien K."/>
            <person name="Chowdhury N.P."/>
            <person name="Gottschalk G."/>
            <person name="Buckel W."/>
            <person name="Daniel R."/>
        </authorList>
    </citation>
    <scope>NUCLEOTIDE SEQUENCE [LARGE SCALE GENOMIC DNA]</scope>
    <source>
        <strain evidence="10 12">X2</strain>
    </source>
</reference>
<dbReference type="Gene3D" id="3.40.50.2000">
    <property type="entry name" value="Glycogen Phosphorylase B"/>
    <property type="match status" value="2"/>
</dbReference>
<dbReference type="PANTHER" id="PTHR45825:SF11">
    <property type="entry name" value="ALPHA AMYLASE DOMAIN-CONTAINING PROTEIN"/>
    <property type="match status" value="1"/>
</dbReference>
<name>A0A0X8V8D5_ANAPI</name>
<evidence type="ECO:0000313" key="10">
    <source>
        <dbReference type="EMBL" id="AMJ39967.1"/>
    </source>
</evidence>
<dbReference type="InterPro" id="IPR001296">
    <property type="entry name" value="Glyco_trans_1"/>
</dbReference>
<evidence type="ECO:0000256" key="7">
    <source>
        <dbReference type="HAMAP-Rule" id="MF_00484"/>
    </source>
</evidence>
<feature type="domain" description="Starch synthase catalytic" evidence="9">
    <location>
        <begin position="6"/>
        <end position="238"/>
    </location>
</feature>
<dbReference type="InterPro" id="IPR013534">
    <property type="entry name" value="Starch_synth_cat_dom"/>
</dbReference>
<dbReference type="EMBL" id="FQUA01000001">
    <property type="protein sequence ID" value="SHE27056.1"/>
    <property type="molecule type" value="Genomic_DNA"/>
</dbReference>
<evidence type="ECO:0000259" key="8">
    <source>
        <dbReference type="Pfam" id="PF00534"/>
    </source>
</evidence>
<evidence type="ECO:0000256" key="3">
    <source>
        <dbReference type="ARBA" id="ARBA00010281"/>
    </source>
</evidence>
<dbReference type="GO" id="GO:0004373">
    <property type="term" value="F:alpha-1,4-glucan glucosyltransferase (UDP-glucose donor) activity"/>
    <property type="evidence" value="ECO:0007669"/>
    <property type="project" value="InterPro"/>
</dbReference>
<reference evidence="11" key="4">
    <citation type="submission" date="2016-11" db="EMBL/GenBank/DDBJ databases">
        <authorList>
            <person name="Varghese N."/>
            <person name="Submissions S."/>
        </authorList>
    </citation>
    <scope>NUCLEOTIDE SEQUENCE</scope>
    <source>
        <strain evidence="11">DSM 1682</strain>
    </source>
</reference>
<dbReference type="SUPFAM" id="SSF53756">
    <property type="entry name" value="UDP-Glycosyltransferase/glycogen phosphorylase"/>
    <property type="match status" value="1"/>
</dbReference>